<dbReference type="RefSeq" id="WP_203756450.1">
    <property type="nucleotide sequence ID" value="NZ_BONF01000054.1"/>
</dbReference>
<comment type="caution">
    <text evidence="1">The sequence shown here is derived from an EMBL/GenBank/DDBJ whole genome shotgun (WGS) entry which is preliminary data.</text>
</comment>
<dbReference type="Proteomes" id="UP000601223">
    <property type="component" value="Unassembled WGS sequence"/>
</dbReference>
<organism evidence="1 2">
    <name type="scientific">Catellatospora bangladeshensis</name>
    <dbReference type="NCBI Taxonomy" id="310355"/>
    <lineage>
        <taxon>Bacteria</taxon>
        <taxon>Bacillati</taxon>
        <taxon>Actinomycetota</taxon>
        <taxon>Actinomycetes</taxon>
        <taxon>Micromonosporales</taxon>
        <taxon>Micromonosporaceae</taxon>
        <taxon>Catellatospora</taxon>
    </lineage>
</organism>
<proteinExistence type="predicted"/>
<evidence type="ECO:0000313" key="2">
    <source>
        <dbReference type="Proteomes" id="UP000601223"/>
    </source>
</evidence>
<dbReference type="AlphaFoldDB" id="A0A8J3NMB8"/>
<gene>
    <name evidence="1" type="ORF">Cba03nite_72490</name>
</gene>
<accession>A0A8J3NMB8</accession>
<sequence length="127" mass="14576">MYEPFTEEEWIILDDKLVELAEAMTSVLTRSDRLQRDGELGRRLGMVTSYDVLRRRCGWFVDLLAHASARAGADYPDLGRAVKMTRQGAKKRWPDLGRVREEGMDPNFVAAYREGMPQRFPARPLSS</sequence>
<reference evidence="1 2" key="1">
    <citation type="submission" date="2021-01" db="EMBL/GenBank/DDBJ databases">
        <title>Whole genome shotgun sequence of Catellatospora bangladeshensis NBRC 107357.</title>
        <authorList>
            <person name="Komaki H."/>
            <person name="Tamura T."/>
        </authorList>
    </citation>
    <scope>NUCLEOTIDE SEQUENCE [LARGE SCALE GENOMIC DNA]</scope>
    <source>
        <strain evidence="1 2">NBRC 107357</strain>
    </source>
</reference>
<evidence type="ECO:0000313" key="1">
    <source>
        <dbReference type="EMBL" id="GIF85900.1"/>
    </source>
</evidence>
<keyword evidence="2" id="KW-1185">Reference proteome</keyword>
<dbReference type="EMBL" id="BONF01000054">
    <property type="protein sequence ID" value="GIF85900.1"/>
    <property type="molecule type" value="Genomic_DNA"/>
</dbReference>
<protein>
    <submittedName>
        <fullName evidence="1">Uncharacterized protein</fullName>
    </submittedName>
</protein>
<name>A0A8J3NMB8_9ACTN</name>